<dbReference type="AlphaFoldDB" id="A6JDK5"/>
<feature type="non-terminal residue" evidence="1">
    <location>
        <position position="52"/>
    </location>
</feature>
<evidence type="ECO:0000313" key="1">
    <source>
        <dbReference type="EMBL" id="EDL81399.1"/>
    </source>
</evidence>
<organism evidence="1 2">
    <name type="scientific">Rattus norvegicus</name>
    <name type="common">Rat</name>
    <dbReference type="NCBI Taxonomy" id="10116"/>
    <lineage>
        <taxon>Eukaryota</taxon>
        <taxon>Metazoa</taxon>
        <taxon>Chordata</taxon>
        <taxon>Craniata</taxon>
        <taxon>Vertebrata</taxon>
        <taxon>Euteleostomi</taxon>
        <taxon>Mammalia</taxon>
        <taxon>Eutheria</taxon>
        <taxon>Euarchontoglires</taxon>
        <taxon>Glires</taxon>
        <taxon>Rodentia</taxon>
        <taxon>Myomorpha</taxon>
        <taxon>Muroidea</taxon>
        <taxon>Muridae</taxon>
        <taxon>Murinae</taxon>
        <taxon>Rattus</taxon>
    </lineage>
</organism>
<protein>
    <submittedName>
        <fullName evidence="1">RCG20788</fullName>
    </submittedName>
</protein>
<dbReference type="EMBL" id="CH473982">
    <property type="protein sequence ID" value="EDL81399.1"/>
    <property type="molecule type" value="Genomic_DNA"/>
</dbReference>
<gene>
    <name evidence="1" type="ORF">rCG_20788</name>
</gene>
<sequence>MAKTWPRKALSKSPALGPLRELTEELSHWLGRKVSLQHSRLWWVSTHNINRV</sequence>
<proteinExistence type="predicted"/>
<evidence type="ECO:0000313" key="2">
    <source>
        <dbReference type="Proteomes" id="UP000234681"/>
    </source>
</evidence>
<dbReference type="Proteomes" id="UP000234681">
    <property type="component" value="Chromosome 6"/>
</dbReference>
<accession>A6JDK5</accession>
<reference evidence="2" key="1">
    <citation type="submission" date="2005-09" db="EMBL/GenBank/DDBJ databases">
        <authorList>
            <person name="Mural R.J."/>
            <person name="Li P.W."/>
            <person name="Adams M.D."/>
            <person name="Amanatides P.G."/>
            <person name="Baden-Tillson H."/>
            <person name="Barnstead M."/>
            <person name="Chin S.H."/>
            <person name="Dew I."/>
            <person name="Evans C.A."/>
            <person name="Ferriera S."/>
            <person name="Flanigan M."/>
            <person name="Fosler C."/>
            <person name="Glodek A."/>
            <person name="Gu Z."/>
            <person name="Holt R.A."/>
            <person name="Jennings D."/>
            <person name="Kraft C.L."/>
            <person name="Lu F."/>
            <person name="Nguyen T."/>
            <person name="Nusskern D.R."/>
            <person name="Pfannkoch C.M."/>
            <person name="Sitter C."/>
            <person name="Sutton G.G."/>
            <person name="Venter J.C."/>
            <person name="Wang Z."/>
            <person name="Woodage T."/>
            <person name="Zheng X.H."/>
            <person name="Zhong F."/>
        </authorList>
    </citation>
    <scope>NUCLEOTIDE SEQUENCE [LARGE SCALE GENOMIC DNA]</scope>
    <source>
        <strain>BN</strain>
        <strain evidence="2">Sprague-Dawley</strain>
    </source>
</reference>
<name>A6JDK5_RAT</name>